<comment type="caution">
    <text evidence="3">The sequence shown here is derived from an EMBL/GenBank/DDBJ whole genome shotgun (WGS) entry which is preliminary data.</text>
</comment>
<evidence type="ECO:0000256" key="1">
    <source>
        <dbReference type="SAM" id="Coils"/>
    </source>
</evidence>
<name>A0A9W6TRY9_9STRA</name>
<dbReference type="Proteomes" id="UP001165083">
    <property type="component" value="Unassembled WGS sequence"/>
</dbReference>
<feature type="compositionally biased region" description="Low complexity" evidence="2">
    <location>
        <begin position="39"/>
        <end position="60"/>
    </location>
</feature>
<gene>
    <name evidence="3" type="ORF">Plil01_000669600</name>
</gene>
<evidence type="ECO:0000256" key="2">
    <source>
        <dbReference type="SAM" id="MobiDB-lite"/>
    </source>
</evidence>
<proteinExistence type="predicted"/>
<keyword evidence="1" id="KW-0175">Coiled coil</keyword>
<evidence type="ECO:0000313" key="4">
    <source>
        <dbReference type="Proteomes" id="UP001165083"/>
    </source>
</evidence>
<sequence length="247" mass="27782">MDSQQLPLVGADTLDVMIDEVLTMPEIQDFLTTQDQATSSNNNTSAESSSNNNSNDMSNNVVGGYNPTDMHVLNEGASLYSVEDTSTYGTNQQLLEDENKQEDEVLAPYQDIARSMYVIAYNIEHVLQVFNPTIFNNTMHLTRSTNVLATEDNADCEDKHQYNDISEARSVHAVTASEINELHQQQKQIQELQAELGRLQAIEGEMKRCEERSVASLEEELKVHEIEVARLLVQLEASAKEEQEWVT</sequence>
<organism evidence="3 4">
    <name type="scientific">Phytophthora lilii</name>
    <dbReference type="NCBI Taxonomy" id="2077276"/>
    <lineage>
        <taxon>Eukaryota</taxon>
        <taxon>Sar</taxon>
        <taxon>Stramenopiles</taxon>
        <taxon>Oomycota</taxon>
        <taxon>Peronosporomycetes</taxon>
        <taxon>Peronosporales</taxon>
        <taxon>Peronosporaceae</taxon>
        <taxon>Phytophthora</taxon>
    </lineage>
</organism>
<protein>
    <submittedName>
        <fullName evidence="3">Unnamed protein product</fullName>
    </submittedName>
</protein>
<keyword evidence="4" id="KW-1185">Reference proteome</keyword>
<accession>A0A9W6TRY9</accession>
<dbReference type="AlphaFoldDB" id="A0A9W6TRY9"/>
<reference evidence="3" key="1">
    <citation type="submission" date="2023-04" db="EMBL/GenBank/DDBJ databases">
        <title>Phytophthora lilii NBRC 32176.</title>
        <authorList>
            <person name="Ichikawa N."/>
            <person name="Sato H."/>
            <person name="Tonouchi N."/>
        </authorList>
    </citation>
    <scope>NUCLEOTIDE SEQUENCE</scope>
    <source>
        <strain evidence="3">NBRC 32176</strain>
    </source>
</reference>
<dbReference type="EMBL" id="BSXW01000305">
    <property type="protein sequence ID" value="GMF18053.1"/>
    <property type="molecule type" value="Genomic_DNA"/>
</dbReference>
<dbReference type="OrthoDB" id="116929at2759"/>
<evidence type="ECO:0000313" key="3">
    <source>
        <dbReference type="EMBL" id="GMF18053.1"/>
    </source>
</evidence>
<feature type="region of interest" description="Disordered" evidence="2">
    <location>
        <begin position="32"/>
        <end position="68"/>
    </location>
</feature>
<feature type="coiled-coil region" evidence="1">
    <location>
        <begin position="175"/>
        <end position="234"/>
    </location>
</feature>